<dbReference type="InterPro" id="IPR007110">
    <property type="entry name" value="Ig-like_dom"/>
</dbReference>
<reference evidence="2 3" key="2">
    <citation type="submission" date="2019-04" db="EMBL/GenBank/DDBJ databases">
        <title>The genome sequence of big-headed turtle.</title>
        <authorList>
            <person name="Gong S."/>
        </authorList>
    </citation>
    <scope>NUCLEOTIDE SEQUENCE [LARGE SCALE GENOMIC DNA]</scope>
    <source>
        <strain evidence="2">DO16091913</strain>
        <tissue evidence="2">Muscle</tissue>
    </source>
</reference>
<dbReference type="Proteomes" id="UP000297703">
    <property type="component" value="Unassembled WGS sequence"/>
</dbReference>
<organism evidence="2 3">
    <name type="scientific">Platysternon megacephalum</name>
    <name type="common">big-headed turtle</name>
    <dbReference type="NCBI Taxonomy" id="55544"/>
    <lineage>
        <taxon>Eukaryota</taxon>
        <taxon>Metazoa</taxon>
        <taxon>Chordata</taxon>
        <taxon>Craniata</taxon>
        <taxon>Vertebrata</taxon>
        <taxon>Euteleostomi</taxon>
        <taxon>Archelosauria</taxon>
        <taxon>Testudinata</taxon>
        <taxon>Testudines</taxon>
        <taxon>Cryptodira</taxon>
        <taxon>Durocryptodira</taxon>
        <taxon>Testudinoidea</taxon>
        <taxon>Platysternidae</taxon>
        <taxon>Platysternon</taxon>
    </lineage>
</organism>
<accession>A0A4D9DC36</accession>
<dbReference type="AlphaFoldDB" id="A0A4D9DC36"/>
<name>A0A4D9DC36_9SAUR</name>
<dbReference type="PROSITE" id="PS50835">
    <property type="entry name" value="IG_LIKE"/>
    <property type="match status" value="1"/>
</dbReference>
<evidence type="ECO:0000313" key="2">
    <source>
        <dbReference type="EMBL" id="TFJ95215.1"/>
    </source>
</evidence>
<dbReference type="SUPFAM" id="SSF48726">
    <property type="entry name" value="Immunoglobulin"/>
    <property type="match status" value="1"/>
</dbReference>
<dbReference type="Gene3D" id="2.60.40.10">
    <property type="entry name" value="Immunoglobulins"/>
    <property type="match status" value="1"/>
</dbReference>
<comment type="caution">
    <text evidence="2">The sequence shown here is derived from an EMBL/GenBank/DDBJ whole genome shotgun (WGS) entry which is preliminary data.</text>
</comment>
<dbReference type="OrthoDB" id="8872282at2759"/>
<dbReference type="STRING" id="55544.A0A4D9DC36"/>
<dbReference type="EMBL" id="QXTE01011836">
    <property type="protein sequence ID" value="TFJ95215.1"/>
    <property type="molecule type" value="Genomic_DNA"/>
</dbReference>
<dbReference type="InterPro" id="IPR013783">
    <property type="entry name" value="Ig-like_fold"/>
</dbReference>
<sequence>MPEGVKVKGATLLFQRPLTPDDTGVYICQVANRFAAKEVRASISIKGRVWGRQGGSAPLWWA</sequence>
<dbReference type="CDD" id="cd00096">
    <property type="entry name" value="Ig"/>
    <property type="match status" value="1"/>
</dbReference>
<gene>
    <name evidence="2" type="ORF">DR999_PMT23316</name>
</gene>
<evidence type="ECO:0000259" key="1">
    <source>
        <dbReference type="PROSITE" id="PS50835"/>
    </source>
</evidence>
<proteinExistence type="predicted"/>
<dbReference type="InterPro" id="IPR036179">
    <property type="entry name" value="Ig-like_dom_sf"/>
</dbReference>
<dbReference type="GO" id="GO:0016740">
    <property type="term" value="F:transferase activity"/>
    <property type="evidence" value="ECO:0007669"/>
    <property type="project" value="UniProtKB-KW"/>
</dbReference>
<protein>
    <submittedName>
        <fullName evidence="2">UDP-glucuronosyltransferase 1-9-like</fullName>
    </submittedName>
</protein>
<keyword evidence="2" id="KW-0808">Transferase</keyword>
<evidence type="ECO:0000313" key="3">
    <source>
        <dbReference type="Proteomes" id="UP000297703"/>
    </source>
</evidence>
<feature type="domain" description="Ig-like" evidence="1">
    <location>
        <begin position="1"/>
        <end position="44"/>
    </location>
</feature>
<reference evidence="2 3" key="1">
    <citation type="submission" date="2019-04" db="EMBL/GenBank/DDBJ databases">
        <title>Draft genome of the big-headed turtle Platysternon megacephalum.</title>
        <authorList>
            <person name="Gong S."/>
        </authorList>
    </citation>
    <scope>NUCLEOTIDE SEQUENCE [LARGE SCALE GENOMIC DNA]</scope>
    <source>
        <strain evidence="2">DO16091913</strain>
        <tissue evidence="2">Muscle</tissue>
    </source>
</reference>
<keyword evidence="3" id="KW-1185">Reference proteome</keyword>